<protein>
    <submittedName>
        <fullName evidence="1">(northern house mosquito) hypothetical protein</fullName>
    </submittedName>
</protein>
<organism evidence="1">
    <name type="scientific">Culex pipiens</name>
    <name type="common">House mosquito</name>
    <dbReference type="NCBI Taxonomy" id="7175"/>
    <lineage>
        <taxon>Eukaryota</taxon>
        <taxon>Metazoa</taxon>
        <taxon>Ecdysozoa</taxon>
        <taxon>Arthropoda</taxon>
        <taxon>Hexapoda</taxon>
        <taxon>Insecta</taxon>
        <taxon>Pterygota</taxon>
        <taxon>Neoptera</taxon>
        <taxon>Endopterygota</taxon>
        <taxon>Diptera</taxon>
        <taxon>Nematocera</taxon>
        <taxon>Culicoidea</taxon>
        <taxon>Culicidae</taxon>
        <taxon>Culicinae</taxon>
        <taxon>Culicini</taxon>
        <taxon>Culex</taxon>
        <taxon>Culex</taxon>
    </lineage>
</organism>
<evidence type="ECO:0000313" key="1">
    <source>
        <dbReference type="EMBL" id="CAG6461964.1"/>
    </source>
</evidence>
<proteinExistence type="predicted"/>
<accession>A0A8D8AQZ4</accession>
<dbReference type="AlphaFoldDB" id="A0A8D8AQZ4"/>
<reference evidence="1" key="1">
    <citation type="submission" date="2021-05" db="EMBL/GenBank/DDBJ databases">
        <authorList>
            <person name="Alioto T."/>
            <person name="Alioto T."/>
            <person name="Gomez Garrido J."/>
        </authorList>
    </citation>
    <scope>NUCLEOTIDE SEQUENCE</scope>
</reference>
<name>A0A8D8AQZ4_CULPI</name>
<sequence length="107" mass="12924">MCPKTILWRLRPQKGSGKRRAANDLGKRSPWRHRNYDGRKSEVFLEVIVSTGQLFYIFNQLSDFLPESIVRWNDFERETFNFFLEQIVRKICKNVYFESLRIKYSNV</sequence>
<dbReference type="EMBL" id="HBUE01044401">
    <property type="protein sequence ID" value="CAG6461964.1"/>
    <property type="molecule type" value="Transcribed_RNA"/>
</dbReference>